<dbReference type="AlphaFoldDB" id="K6ZMQ0"/>
<evidence type="ECO:0000256" key="8">
    <source>
        <dbReference type="HAMAP-Rule" id="MF_01416"/>
    </source>
</evidence>
<comment type="function">
    <text evidence="8">F(1)F(0) ATP synthase produces ATP from ADP in the presence of a proton or sodium gradient. F-type ATPases consist of two structural domains, F(1) containing the extramembraneous catalytic core and F(0) containing the membrane proton channel, linked together by a central stalk and a peripheral stalk. During catalysis, ATP synthesis in the catalytic domain of F(1) is coupled via a rotary mechanism of the central stalk subunits to proton translocation.</text>
</comment>
<comment type="caution">
    <text evidence="9">The sequence shown here is derived from an EMBL/GenBank/DDBJ whole genome shotgun (WGS) entry which is preliminary data.</text>
</comment>
<keyword evidence="7 8" id="KW-0066">ATP synthesis</keyword>
<evidence type="ECO:0000256" key="2">
    <source>
        <dbReference type="ARBA" id="ARBA00022448"/>
    </source>
</evidence>
<keyword evidence="6 8" id="KW-0139">CF(1)</keyword>
<dbReference type="InterPro" id="IPR000711">
    <property type="entry name" value="ATPase_OSCP/dsu"/>
</dbReference>
<dbReference type="PRINTS" id="PR00125">
    <property type="entry name" value="ATPASEDELTA"/>
</dbReference>
<evidence type="ECO:0000256" key="1">
    <source>
        <dbReference type="ARBA" id="ARBA00004370"/>
    </source>
</evidence>
<keyword evidence="9" id="KW-0378">Hydrolase</keyword>
<dbReference type="SUPFAM" id="SSF47928">
    <property type="entry name" value="N-terminal domain of the delta subunit of the F1F0-ATP synthase"/>
    <property type="match status" value="1"/>
</dbReference>
<dbReference type="InterPro" id="IPR020781">
    <property type="entry name" value="ATPase_OSCP/d_CS"/>
</dbReference>
<evidence type="ECO:0000256" key="5">
    <source>
        <dbReference type="ARBA" id="ARBA00023136"/>
    </source>
</evidence>
<dbReference type="GO" id="GO:0016787">
    <property type="term" value="F:hydrolase activity"/>
    <property type="evidence" value="ECO:0007669"/>
    <property type="project" value="UniProtKB-KW"/>
</dbReference>
<evidence type="ECO:0000313" key="9">
    <source>
        <dbReference type="EMBL" id="GAC30163.1"/>
    </source>
</evidence>
<dbReference type="NCBIfam" id="TIGR01145">
    <property type="entry name" value="ATP_synt_delta"/>
    <property type="match status" value="1"/>
</dbReference>
<dbReference type="STRING" id="1121922.GCA_000428905_03645"/>
<dbReference type="Gene3D" id="1.10.520.20">
    <property type="entry name" value="N-terminal domain of the delta subunit of the F1F0-ATP synthase"/>
    <property type="match status" value="1"/>
</dbReference>
<dbReference type="GO" id="GO:0046933">
    <property type="term" value="F:proton-transporting ATP synthase activity, rotational mechanism"/>
    <property type="evidence" value="ECO:0007669"/>
    <property type="project" value="UniProtKB-UniRule"/>
</dbReference>
<evidence type="ECO:0000256" key="6">
    <source>
        <dbReference type="ARBA" id="ARBA00023196"/>
    </source>
</evidence>
<dbReference type="HAMAP" id="MF_01416">
    <property type="entry name" value="ATP_synth_delta_bact"/>
    <property type="match status" value="1"/>
</dbReference>
<dbReference type="RefSeq" id="WP_006013960.1">
    <property type="nucleotide sequence ID" value="NZ_AUAV01000024.1"/>
</dbReference>
<dbReference type="OrthoDB" id="9816221at2"/>
<comment type="subcellular location">
    <subcellularLocation>
        <location evidence="8">Cell membrane</location>
        <topology evidence="8">Peripheral membrane protein</topology>
    </subcellularLocation>
    <subcellularLocation>
        <location evidence="1">Membrane</location>
    </subcellularLocation>
</comment>
<dbReference type="Pfam" id="PF00213">
    <property type="entry name" value="OSCP"/>
    <property type="match status" value="1"/>
</dbReference>
<name>K6ZMQ0_9ALTE</name>
<evidence type="ECO:0000256" key="7">
    <source>
        <dbReference type="ARBA" id="ARBA00023310"/>
    </source>
</evidence>
<accession>K6ZMQ0</accession>
<keyword evidence="4 8" id="KW-0406">Ion transport</keyword>
<protein>
    <recommendedName>
        <fullName evidence="8">ATP synthase subunit delta</fullName>
    </recommendedName>
    <alternativeName>
        <fullName evidence="8">ATP synthase F(1) sector subunit delta</fullName>
    </alternativeName>
    <alternativeName>
        <fullName evidence="8">F-type ATPase subunit delta</fullName>
        <shortName evidence="8">F-ATPase subunit delta</shortName>
    </alternativeName>
</protein>
<dbReference type="NCBIfam" id="NF004404">
    <property type="entry name" value="PRK05758.2-5"/>
    <property type="match status" value="1"/>
</dbReference>
<comment type="similarity">
    <text evidence="8">Belongs to the ATPase delta chain family.</text>
</comment>
<dbReference type="GO" id="GO:0045259">
    <property type="term" value="C:proton-transporting ATP synthase complex"/>
    <property type="evidence" value="ECO:0007669"/>
    <property type="project" value="UniProtKB-KW"/>
</dbReference>
<organism evidence="9 10">
    <name type="scientific">Brumicola pallidula DSM 14239 = ACAM 615</name>
    <dbReference type="NCBI Taxonomy" id="1121922"/>
    <lineage>
        <taxon>Bacteria</taxon>
        <taxon>Pseudomonadati</taxon>
        <taxon>Pseudomonadota</taxon>
        <taxon>Gammaproteobacteria</taxon>
        <taxon>Alteromonadales</taxon>
        <taxon>Alteromonadaceae</taxon>
        <taxon>Brumicola</taxon>
    </lineage>
</organism>
<keyword evidence="3 8" id="KW-0375">Hydrogen ion transport</keyword>
<gene>
    <name evidence="8 9" type="primary">atpH</name>
    <name evidence="9" type="ORF">GPAL_3315</name>
</gene>
<sequence>MSELTTVARPYAIAAFNFAVEKSAIDDWQAMLAFAAEVSMNDNMHHYMSGAVASGLVTDVFTKVCGEQLNEHGKNLIKVLAENNRLTLLPEISTLYNELKIESEKQINVDVLSAAILSEAQLTKLSAALEKRFDRKVQLNCSVDPTLIAGMIIKAGDTVIDGSVNSQLNRLNDALQA</sequence>
<dbReference type="Proteomes" id="UP000006251">
    <property type="component" value="Unassembled WGS sequence"/>
</dbReference>
<evidence type="ECO:0000256" key="3">
    <source>
        <dbReference type="ARBA" id="ARBA00022781"/>
    </source>
</evidence>
<dbReference type="PANTHER" id="PTHR11910">
    <property type="entry name" value="ATP SYNTHASE DELTA CHAIN"/>
    <property type="match status" value="1"/>
</dbReference>
<evidence type="ECO:0000256" key="4">
    <source>
        <dbReference type="ARBA" id="ARBA00023065"/>
    </source>
</evidence>
<keyword evidence="10" id="KW-1185">Reference proteome</keyword>
<dbReference type="PROSITE" id="PS00389">
    <property type="entry name" value="ATPASE_DELTA"/>
    <property type="match status" value="1"/>
</dbReference>
<dbReference type="EMBL" id="BAEQ01000054">
    <property type="protein sequence ID" value="GAC30163.1"/>
    <property type="molecule type" value="Genomic_DNA"/>
</dbReference>
<dbReference type="InterPro" id="IPR026015">
    <property type="entry name" value="ATP_synth_OSCP/delta_N_sf"/>
</dbReference>
<reference evidence="10" key="1">
    <citation type="journal article" date="2014" name="Environ. Microbiol.">
        <title>Comparative genomics of the marine bacterial genus Glaciecola reveals the high degree of genomic diversity and genomic characteristic for cold adaptation.</title>
        <authorList>
            <person name="Qin Q.L."/>
            <person name="Xie B.B."/>
            <person name="Yu Y."/>
            <person name="Shu Y.L."/>
            <person name="Rong J.C."/>
            <person name="Zhang Y.J."/>
            <person name="Zhao D.L."/>
            <person name="Chen X.L."/>
            <person name="Zhang X.Y."/>
            <person name="Chen B."/>
            <person name="Zhou B.C."/>
            <person name="Zhang Y.Z."/>
        </authorList>
    </citation>
    <scope>NUCLEOTIDE SEQUENCE [LARGE SCALE GENOMIC DNA]</scope>
    <source>
        <strain evidence="10">ACAM 615</strain>
    </source>
</reference>
<proteinExistence type="inferred from homology"/>
<keyword evidence="5 8" id="KW-0472">Membrane</keyword>
<dbReference type="GO" id="GO:0005886">
    <property type="term" value="C:plasma membrane"/>
    <property type="evidence" value="ECO:0007669"/>
    <property type="project" value="UniProtKB-SubCell"/>
</dbReference>
<keyword evidence="2 8" id="KW-0813">Transport</keyword>
<comment type="function">
    <text evidence="8">This protein is part of the stalk that links CF(0) to CF(1). It either transmits conformational changes from CF(0) to CF(1) or is implicated in proton conduction.</text>
</comment>
<keyword evidence="8" id="KW-1003">Cell membrane</keyword>
<evidence type="ECO:0000313" key="10">
    <source>
        <dbReference type="Proteomes" id="UP000006251"/>
    </source>
</evidence>
<dbReference type="NCBIfam" id="NF004402">
    <property type="entry name" value="PRK05758.2-2"/>
    <property type="match status" value="1"/>
</dbReference>